<protein>
    <recommendedName>
        <fullName evidence="4">HTH luxR-type domain-containing protein</fullName>
    </recommendedName>
</protein>
<dbReference type="SMART" id="SM00421">
    <property type="entry name" value="HTH_LUXR"/>
    <property type="match status" value="1"/>
</dbReference>
<evidence type="ECO:0000256" key="2">
    <source>
        <dbReference type="ARBA" id="ARBA00023125"/>
    </source>
</evidence>
<dbReference type="SUPFAM" id="SSF52172">
    <property type="entry name" value="CheY-like"/>
    <property type="match status" value="1"/>
</dbReference>
<dbReference type="OrthoDB" id="9782655at2"/>
<dbReference type="RefSeq" id="WP_161392148.1">
    <property type="nucleotide sequence ID" value="NZ_JBHSCP010000002.1"/>
</dbReference>
<dbReference type="PRINTS" id="PR00038">
    <property type="entry name" value="HTHLUXR"/>
</dbReference>
<dbReference type="InterPro" id="IPR011006">
    <property type="entry name" value="CheY-like_superfamily"/>
</dbReference>
<evidence type="ECO:0000259" key="4">
    <source>
        <dbReference type="PROSITE" id="PS50043"/>
    </source>
</evidence>
<dbReference type="AlphaFoldDB" id="A0A6I4U1A7"/>
<dbReference type="Proteomes" id="UP000469430">
    <property type="component" value="Unassembled WGS sequence"/>
</dbReference>
<keyword evidence="6" id="KW-1185">Reference proteome</keyword>
<reference evidence="5 6" key="1">
    <citation type="submission" date="2019-12" db="EMBL/GenBank/DDBJ databases">
        <title>Genomic-based taxomic classification of the family Erythrobacteraceae.</title>
        <authorList>
            <person name="Xu L."/>
        </authorList>
    </citation>
    <scope>NUCLEOTIDE SEQUENCE [LARGE SCALE GENOMIC DNA]</scope>
    <source>
        <strain evidence="5 6">S36</strain>
    </source>
</reference>
<dbReference type="Pfam" id="PF00196">
    <property type="entry name" value="GerE"/>
    <property type="match status" value="1"/>
</dbReference>
<keyword evidence="3" id="KW-0804">Transcription</keyword>
<dbReference type="EMBL" id="WTYJ01000003">
    <property type="protein sequence ID" value="MXP00444.1"/>
    <property type="molecule type" value="Genomic_DNA"/>
</dbReference>
<organism evidence="5 6">
    <name type="scientific">Croceibacterium xixiisoli</name>
    <dbReference type="NCBI Taxonomy" id="1476466"/>
    <lineage>
        <taxon>Bacteria</taxon>
        <taxon>Pseudomonadati</taxon>
        <taxon>Pseudomonadota</taxon>
        <taxon>Alphaproteobacteria</taxon>
        <taxon>Sphingomonadales</taxon>
        <taxon>Erythrobacteraceae</taxon>
        <taxon>Croceibacterium</taxon>
    </lineage>
</organism>
<evidence type="ECO:0000256" key="3">
    <source>
        <dbReference type="ARBA" id="ARBA00023163"/>
    </source>
</evidence>
<feature type="domain" description="HTH luxR-type" evidence="4">
    <location>
        <begin position="133"/>
        <end position="198"/>
    </location>
</feature>
<dbReference type="InterPro" id="IPR016032">
    <property type="entry name" value="Sig_transdc_resp-reg_C-effctor"/>
</dbReference>
<dbReference type="SUPFAM" id="SSF46894">
    <property type="entry name" value="C-terminal effector domain of the bipartite response regulators"/>
    <property type="match status" value="1"/>
</dbReference>
<accession>A0A6I4U1A7</accession>
<gene>
    <name evidence="5" type="ORF">GRI97_15745</name>
</gene>
<dbReference type="InterPro" id="IPR000792">
    <property type="entry name" value="Tscrpt_reg_LuxR_C"/>
</dbReference>
<dbReference type="PROSITE" id="PS50043">
    <property type="entry name" value="HTH_LUXR_2"/>
    <property type="match status" value="1"/>
</dbReference>
<keyword evidence="1" id="KW-0805">Transcription regulation</keyword>
<dbReference type="PANTHER" id="PTHR44688">
    <property type="entry name" value="DNA-BINDING TRANSCRIPTIONAL ACTIVATOR DEVR_DOSR"/>
    <property type="match status" value="1"/>
</dbReference>
<dbReference type="PANTHER" id="PTHR44688:SF16">
    <property type="entry name" value="DNA-BINDING TRANSCRIPTIONAL ACTIVATOR DEVR_DOSR"/>
    <property type="match status" value="1"/>
</dbReference>
<keyword evidence="2" id="KW-0238">DNA-binding</keyword>
<dbReference type="CDD" id="cd06170">
    <property type="entry name" value="LuxR_C_like"/>
    <property type="match status" value="1"/>
</dbReference>
<comment type="caution">
    <text evidence="5">The sequence shown here is derived from an EMBL/GenBank/DDBJ whole genome shotgun (WGS) entry which is preliminary data.</text>
</comment>
<dbReference type="Gene3D" id="3.40.50.2300">
    <property type="match status" value="1"/>
</dbReference>
<name>A0A6I4U1A7_9SPHN</name>
<dbReference type="GO" id="GO:0003677">
    <property type="term" value="F:DNA binding"/>
    <property type="evidence" value="ECO:0007669"/>
    <property type="project" value="UniProtKB-KW"/>
</dbReference>
<evidence type="ECO:0000256" key="1">
    <source>
        <dbReference type="ARBA" id="ARBA00023015"/>
    </source>
</evidence>
<dbReference type="GO" id="GO:0006355">
    <property type="term" value="P:regulation of DNA-templated transcription"/>
    <property type="evidence" value="ECO:0007669"/>
    <property type="project" value="InterPro"/>
</dbReference>
<sequence length="202" mass="22768">MEFGDKIYVIDQRSEFRASISALIHSMGLHPEIFDSATEFRRLRPRTGVVLAHHGSLGNDAPLLSDIMPKGLFYPVILYDDDPDIETLVSSVLDGALGYLRWPITTDSLSEAIKLLRASAVEHIRQQRRRLECREKLELLSKRERAVLGCLMQDCSNKETALRLGISYRTVEIHRASILRKLEAPSIAAAARIAIHGELHEE</sequence>
<proteinExistence type="predicted"/>
<evidence type="ECO:0000313" key="5">
    <source>
        <dbReference type="EMBL" id="MXP00444.1"/>
    </source>
</evidence>
<evidence type="ECO:0000313" key="6">
    <source>
        <dbReference type="Proteomes" id="UP000469430"/>
    </source>
</evidence>